<keyword evidence="2" id="KW-0238">DNA-binding</keyword>
<sequence length="326" mass="34126">MAGQITLSRLADQAGVSVSTVSKVLNGRTDVSPATRERITRMLTEAGYRTARPSGLVDLIVGGLNSPWADALVSGAVQAAAEGDCRIVINSVSPHEDFDALLSRIQERGTDGLLTVHRLPGEASRARLEGRGTPFVVIDPPVEPGAGIRSVGATNWQGGLAATRHLIGLGHRRIAAVTGPPDVWCARARLDGYRAALLQAGLPVDDALIRSAPFSPPGGREETLRLLDAGEPPTAIVAGSDGQAFGVLRALAERGLRAPHDISVTGFDDVSVATWSTPPLTTVHQPLEAMTATAFRMLRSSGGAQPEQVELATTLVVRDSTAAPRN</sequence>
<dbReference type="InterPro" id="IPR010982">
    <property type="entry name" value="Lambda_DNA-bd_dom_sf"/>
</dbReference>
<comment type="caution">
    <text evidence="6">The sequence shown here is derived from an EMBL/GenBank/DDBJ whole genome shotgun (WGS) entry which is preliminary data.</text>
</comment>
<dbReference type="SMART" id="SM00354">
    <property type="entry name" value="HTH_LACI"/>
    <property type="match status" value="1"/>
</dbReference>
<dbReference type="InterPro" id="IPR046335">
    <property type="entry name" value="LacI/GalR-like_sensor"/>
</dbReference>
<evidence type="ECO:0000313" key="6">
    <source>
        <dbReference type="EMBL" id="MQY15509.1"/>
    </source>
</evidence>
<dbReference type="EMBL" id="WEGJ01000034">
    <property type="protein sequence ID" value="MQY15509.1"/>
    <property type="molecule type" value="Genomic_DNA"/>
</dbReference>
<keyword evidence="1" id="KW-0805">Transcription regulation</keyword>
<dbReference type="InterPro" id="IPR028082">
    <property type="entry name" value="Peripla_BP_I"/>
</dbReference>
<keyword evidence="3" id="KW-0804">Transcription</keyword>
<dbReference type="PROSITE" id="PS50943">
    <property type="entry name" value="HTH_CROC1"/>
    <property type="match status" value="1"/>
</dbReference>
<keyword evidence="7" id="KW-1185">Reference proteome</keyword>
<dbReference type="Pfam" id="PF13377">
    <property type="entry name" value="Peripla_BP_3"/>
    <property type="match status" value="1"/>
</dbReference>
<evidence type="ECO:0000256" key="3">
    <source>
        <dbReference type="ARBA" id="ARBA00023163"/>
    </source>
</evidence>
<dbReference type="SUPFAM" id="SSF53822">
    <property type="entry name" value="Periplasmic binding protein-like I"/>
    <property type="match status" value="1"/>
</dbReference>
<dbReference type="AlphaFoldDB" id="A0A7K0CPY6"/>
<protein>
    <submittedName>
        <fullName evidence="6">HTH-type transcriptional regulator DegA</fullName>
    </submittedName>
</protein>
<evidence type="ECO:0000259" key="4">
    <source>
        <dbReference type="PROSITE" id="PS50932"/>
    </source>
</evidence>
<proteinExistence type="predicted"/>
<dbReference type="Gene3D" id="1.10.260.40">
    <property type="entry name" value="lambda repressor-like DNA-binding domains"/>
    <property type="match status" value="1"/>
</dbReference>
<dbReference type="PROSITE" id="PS50932">
    <property type="entry name" value="HTH_LACI_2"/>
    <property type="match status" value="1"/>
</dbReference>
<feature type="domain" description="HTH cro/C1-type" evidence="5">
    <location>
        <begin position="5"/>
        <end position="35"/>
    </location>
</feature>
<dbReference type="InterPro" id="IPR000843">
    <property type="entry name" value="HTH_LacI"/>
</dbReference>
<dbReference type="CDD" id="cd01392">
    <property type="entry name" value="HTH_LacI"/>
    <property type="match status" value="1"/>
</dbReference>
<dbReference type="InterPro" id="IPR001387">
    <property type="entry name" value="Cro/C1-type_HTH"/>
</dbReference>
<reference evidence="6 7" key="1">
    <citation type="submission" date="2019-10" db="EMBL/GenBank/DDBJ databases">
        <title>Streptomyces smaragdinus sp. nov. and Streptomyces fabii sp. nov., isolated from the gut of fungus growing-termite Macrotermes natalensis.</title>
        <authorList>
            <person name="Schwitalla J."/>
            <person name="Benndorf R."/>
            <person name="Martin K."/>
            <person name="De Beer W."/>
            <person name="Kaster A.-K."/>
            <person name="Vollmers J."/>
            <person name="Poulsen M."/>
            <person name="Beemelmanns C."/>
        </authorList>
    </citation>
    <scope>NUCLEOTIDE SEQUENCE [LARGE SCALE GENOMIC DNA]</scope>
    <source>
        <strain evidence="6 7">RB5</strain>
    </source>
</reference>
<organism evidence="6 7">
    <name type="scientific">Streptomyces smaragdinus</name>
    <dbReference type="NCBI Taxonomy" id="2585196"/>
    <lineage>
        <taxon>Bacteria</taxon>
        <taxon>Bacillati</taxon>
        <taxon>Actinomycetota</taxon>
        <taxon>Actinomycetes</taxon>
        <taxon>Kitasatosporales</taxon>
        <taxon>Streptomycetaceae</taxon>
        <taxon>Streptomyces</taxon>
    </lineage>
</organism>
<dbReference type="GO" id="GO:0000976">
    <property type="term" value="F:transcription cis-regulatory region binding"/>
    <property type="evidence" value="ECO:0007669"/>
    <property type="project" value="TreeGrafter"/>
</dbReference>
<evidence type="ECO:0000259" key="5">
    <source>
        <dbReference type="PROSITE" id="PS50943"/>
    </source>
</evidence>
<accession>A0A7K0CPY6</accession>
<dbReference type="Proteomes" id="UP000466345">
    <property type="component" value="Unassembled WGS sequence"/>
</dbReference>
<evidence type="ECO:0000313" key="7">
    <source>
        <dbReference type="Proteomes" id="UP000466345"/>
    </source>
</evidence>
<gene>
    <name evidence="6" type="primary">degA_6</name>
    <name evidence="6" type="ORF">SRB5_56910</name>
</gene>
<dbReference type="SUPFAM" id="SSF47413">
    <property type="entry name" value="lambda repressor-like DNA-binding domains"/>
    <property type="match status" value="1"/>
</dbReference>
<evidence type="ECO:0000256" key="1">
    <source>
        <dbReference type="ARBA" id="ARBA00023015"/>
    </source>
</evidence>
<dbReference type="PANTHER" id="PTHR30146">
    <property type="entry name" value="LACI-RELATED TRANSCRIPTIONAL REPRESSOR"/>
    <property type="match status" value="1"/>
</dbReference>
<evidence type="ECO:0000256" key="2">
    <source>
        <dbReference type="ARBA" id="ARBA00023125"/>
    </source>
</evidence>
<dbReference type="GO" id="GO:0003700">
    <property type="term" value="F:DNA-binding transcription factor activity"/>
    <property type="evidence" value="ECO:0007669"/>
    <property type="project" value="TreeGrafter"/>
</dbReference>
<dbReference type="Gene3D" id="3.40.50.2300">
    <property type="match status" value="2"/>
</dbReference>
<dbReference type="Pfam" id="PF00356">
    <property type="entry name" value="LacI"/>
    <property type="match status" value="1"/>
</dbReference>
<dbReference type="RefSeq" id="WP_323378635.1">
    <property type="nucleotide sequence ID" value="NZ_WEGJ01000034.1"/>
</dbReference>
<feature type="domain" description="HTH lacI-type" evidence="4">
    <location>
        <begin position="5"/>
        <end position="58"/>
    </location>
</feature>
<name>A0A7K0CPY6_9ACTN</name>
<dbReference type="PANTHER" id="PTHR30146:SF153">
    <property type="entry name" value="LACTOSE OPERON REPRESSOR"/>
    <property type="match status" value="1"/>
</dbReference>